<feature type="region of interest" description="Disordered" evidence="1">
    <location>
        <begin position="107"/>
        <end position="134"/>
    </location>
</feature>
<evidence type="ECO:0000256" key="2">
    <source>
        <dbReference type="SAM" id="SignalP"/>
    </source>
</evidence>
<evidence type="ECO:0000313" key="3">
    <source>
        <dbReference type="EMBL" id="CAK0852068.1"/>
    </source>
</evidence>
<evidence type="ECO:0000256" key="1">
    <source>
        <dbReference type="SAM" id="MobiDB-lite"/>
    </source>
</evidence>
<proteinExistence type="predicted"/>
<feature type="chain" id="PRO_5045351535" description="Phospholipase B-like" evidence="2">
    <location>
        <begin position="29"/>
        <end position="134"/>
    </location>
</feature>
<feature type="region of interest" description="Disordered" evidence="1">
    <location>
        <begin position="26"/>
        <end position="64"/>
    </location>
</feature>
<protein>
    <recommendedName>
        <fullName evidence="5">Phospholipase B-like</fullName>
    </recommendedName>
</protein>
<gene>
    <name evidence="3" type="ORF">PCOR1329_LOCUS44036</name>
</gene>
<feature type="compositionally biased region" description="Gly residues" evidence="1">
    <location>
        <begin position="116"/>
        <end position="128"/>
    </location>
</feature>
<accession>A0ABN9U087</accession>
<evidence type="ECO:0000313" key="4">
    <source>
        <dbReference type="Proteomes" id="UP001189429"/>
    </source>
</evidence>
<feature type="compositionally biased region" description="Basic and acidic residues" evidence="1">
    <location>
        <begin position="39"/>
        <end position="60"/>
    </location>
</feature>
<feature type="signal peptide" evidence="2">
    <location>
        <begin position="1"/>
        <end position="28"/>
    </location>
</feature>
<dbReference type="Proteomes" id="UP001189429">
    <property type="component" value="Unassembled WGS sequence"/>
</dbReference>
<feature type="non-terminal residue" evidence="3">
    <location>
        <position position="134"/>
    </location>
</feature>
<name>A0ABN9U087_9DINO</name>
<evidence type="ECO:0008006" key="5">
    <source>
        <dbReference type="Google" id="ProtNLM"/>
    </source>
</evidence>
<keyword evidence="2" id="KW-0732">Signal</keyword>
<keyword evidence="4" id="KW-1185">Reference proteome</keyword>
<comment type="caution">
    <text evidence="3">The sequence shown here is derived from an EMBL/GenBank/DDBJ whole genome shotgun (WGS) entry which is preliminary data.</text>
</comment>
<sequence>MAPGRRALPPGAAALLLALGPLPPSAEALTLAEPPPPREAPERRSGLPHHLESLRRRPLGERSAAGAGVTLVDARAHLRRGLQAAWHIGNHFGHRWSGPAAAAAGALASVPQRAAGGDGSCGLPGGRTGPPPGG</sequence>
<organism evidence="3 4">
    <name type="scientific">Prorocentrum cordatum</name>
    <dbReference type="NCBI Taxonomy" id="2364126"/>
    <lineage>
        <taxon>Eukaryota</taxon>
        <taxon>Sar</taxon>
        <taxon>Alveolata</taxon>
        <taxon>Dinophyceae</taxon>
        <taxon>Prorocentrales</taxon>
        <taxon>Prorocentraceae</taxon>
        <taxon>Prorocentrum</taxon>
    </lineage>
</organism>
<dbReference type="EMBL" id="CAUYUJ010015291">
    <property type="protein sequence ID" value="CAK0852068.1"/>
    <property type="molecule type" value="Genomic_DNA"/>
</dbReference>
<reference evidence="3" key="1">
    <citation type="submission" date="2023-10" db="EMBL/GenBank/DDBJ databases">
        <authorList>
            <person name="Chen Y."/>
            <person name="Shah S."/>
            <person name="Dougan E. K."/>
            <person name="Thang M."/>
            <person name="Chan C."/>
        </authorList>
    </citation>
    <scope>NUCLEOTIDE SEQUENCE [LARGE SCALE GENOMIC DNA]</scope>
</reference>